<gene>
    <name evidence="1" type="ORF">GDO54_015170</name>
</gene>
<evidence type="ECO:0000313" key="2">
    <source>
        <dbReference type="Proteomes" id="UP001181693"/>
    </source>
</evidence>
<sequence>MIPNRATYRQLNGHLQAEFSSPYKILSVLHVCFLQTSLSTSRGQSLSVQSVVSFAEQWHLLRRAQSCPPSGQFKNTFLRNLHPLGNQNFIK</sequence>
<reference evidence="1" key="1">
    <citation type="thesis" date="2020" institute="ProQuest LLC" country="789 East Eisenhower Parkway, Ann Arbor, MI, USA">
        <title>Comparative Genomics and Chromosome Evolution.</title>
        <authorList>
            <person name="Mudd A.B."/>
        </authorList>
    </citation>
    <scope>NUCLEOTIDE SEQUENCE</scope>
    <source>
        <strain evidence="1">1538</strain>
        <tissue evidence="1">Blood</tissue>
    </source>
</reference>
<dbReference type="EMBL" id="DYDO01000008">
    <property type="protein sequence ID" value="DBA19312.1"/>
    <property type="molecule type" value="Genomic_DNA"/>
</dbReference>
<organism evidence="1 2">
    <name type="scientific">Pyxicephalus adspersus</name>
    <name type="common">African bullfrog</name>
    <dbReference type="NCBI Taxonomy" id="30357"/>
    <lineage>
        <taxon>Eukaryota</taxon>
        <taxon>Metazoa</taxon>
        <taxon>Chordata</taxon>
        <taxon>Craniata</taxon>
        <taxon>Vertebrata</taxon>
        <taxon>Euteleostomi</taxon>
        <taxon>Amphibia</taxon>
        <taxon>Batrachia</taxon>
        <taxon>Anura</taxon>
        <taxon>Neobatrachia</taxon>
        <taxon>Ranoidea</taxon>
        <taxon>Pyxicephalidae</taxon>
        <taxon>Pyxicephalinae</taxon>
        <taxon>Pyxicephalus</taxon>
    </lineage>
</organism>
<evidence type="ECO:0000313" key="1">
    <source>
        <dbReference type="EMBL" id="DBA19312.1"/>
    </source>
</evidence>
<dbReference type="AlphaFoldDB" id="A0AAV3A7W7"/>
<comment type="caution">
    <text evidence="1">The sequence shown here is derived from an EMBL/GenBank/DDBJ whole genome shotgun (WGS) entry which is preliminary data.</text>
</comment>
<protein>
    <submittedName>
        <fullName evidence="1">Uncharacterized protein</fullName>
    </submittedName>
</protein>
<proteinExistence type="predicted"/>
<name>A0AAV3A7W7_PYXAD</name>
<dbReference type="Proteomes" id="UP001181693">
    <property type="component" value="Unassembled WGS sequence"/>
</dbReference>
<keyword evidence="2" id="KW-1185">Reference proteome</keyword>
<accession>A0AAV3A7W7</accession>